<dbReference type="AlphaFoldDB" id="A0A6J4TGM4"/>
<evidence type="ECO:0000256" key="7">
    <source>
        <dbReference type="HAMAP-Rule" id="MF_00966"/>
    </source>
</evidence>
<dbReference type="NCBIfam" id="NF009492">
    <property type="entry name" value="PRK12853.1-3"/>
    <property type="match status" value="1"/>
</dbReference>
<feature type="binding site" evidence="7">
    <location>
        <position position="62"/>
    </location>
    <ligand>
        <name>NADP(+)</name>
        <dbReference type="ChEBI" id="CHEBI:58349"/>
    </ligand>
</feature>
<keyword evidence="5 7" id="KW-0560">Oxidoreductase</keyword>
<evidence type="ECO:0000259" key="8">
    <source>
        <dbReference type="Pfam" id="PF00479"/>
    </source>
</evidence>
<dbReference type="PIRSF" id="PIRSF000110">
    <property type="entry name" value="G6PD"/>
    <property type="match status" value="1"/>
</dbReference>
<evidence type="ECO:0000256" key="4">
    <source>
        <dbReference type="ARBA" id="ARBA00022857"/>
    </source>
</evidence>
<dbReference type="Pfam" id="PF02781">
    <property type="entry name" value="G6PD_C"/>
    <property type="match status" value="1"/>
</dbReference>
<feature type="binding site" evidence="7">
    <location>
        <position position="236"/>
    </location>
    <ligand>
        <name>substrate</name>
    </ligand>
</feature>
<dbReference type="UniPathway" id="UPA00115">
    <property type="reaction ID" value="UER00408"/>
</dbReference>
<sequence length="504" mass="56216">MTIIEAENPLTAGLERLPVHPTTLVIFGGTGDLARRKLLPALYNLAADGALPERFNLVGVSRSELPDADFREQAHAAVTEFSRREADDKVVHALFDGARYVSGSFDDEDMFDRLRRTLDTYDEEAGQKLNRAFYLSTAPEYFPVIVEALGRHGLARSDDAEVRVIIEKPFGTTLAEAKDLNARVLAVFDESQVFRIDHYLGKETVQNMLAFRFANGLFEPLWNRNYIRNVQITAAEDIGIGSRAGYYDNAGALRDLVQNHMLQLLCLLAMEPPVDFSADEVRNEKVKVLHAINPPSPERTVRARYTAGTVGGEEVPGYLQEKGVPGDSHTETYAALRLTVQNWRWAGVPFYLRTGKRLARKATEIAVNLRPVPHLAFSQEGSIGVQPNAIVFSVQPNEGVSIKLGAKIPGSRMRIRPVNMEFLYGTTFLSQSPEAYERLIMDAMRGDATLFTRNDEVEAQWRIIDPVIQRWEEAPDALAEYEAGAQGPLEAEQLLAGDDTWRAI</sequence>
<dbReference type="InterPro" id="IPR001282">
    <property type="entry name" value="G6P_DH"/>
</dbReference>
<feature type="domain" description="Glucose-6-phosphate dehydrogenase C-terminal" evidence="9">
    <location>
        <begin position="209"/>
        <end position="501"/>
    </location>
</feature>
<dbReference type="PROSITE" id="PS00069">
    <property type="entry name" value="G6P_DEHYDROGENASE"/>
    <property type="match status" value="1"/>
</dbReference>
<feature type="binding site" evidence="7">
    <location>
        <position position="168"/>
    </location>
    <ligand>
        <name>NADP(+)</name>
        <dbReference type="ChEBI" id="CHEBI:58349"/>
    </ligand>
</feature>
<dbReference type="SUPFAM" id="SSF55347">
    <property type="entry name" value="Glyceraldehyde-3-phosphate dehydrogenase-like, C-terminal domain"/>
    <property type="match status" value="1"/>
</dbReference>
<comment type="function">
    <text evidence="7">Catalyzes the oxidation of glucose 6-phosphate to 6-phosphogluconolactone.</text>
</comment>
<evidence type="ECO:0000259" key="9">
    <source>
        <dbReference type="Pfam" id="PF02781"/>
    </source>
</evidence>
<protein>
    <recommendedName>
        <fullName evidence="7">Glucose-6-phosphate 1-dehydrogenase</fullName>
        <shortName evidence="7">G6PD</shortName>
        <ecNumber evidence="7">1.1.1.49</ecNumber>
    </recommendedName>
</protein>
<dbReference type="EC" id="1.1.1.49" evidence="7"/>
<feature type="binding site" evidence="7">
    <location>
        <position position="198"/>
    </location>
    <ligand>
        <name>substrate</name>
    </ligand>
</feature>
<dbReference type="Gene3D" id="3.30.360.10">
    <property type="entry name" value="Dihydrodipicolinate Reductase, domain 2"/>
    <property type="match status" value="1"/>
</dbReference>
<dbReference type="SUPFAM" id="SSF51735">
    <property type="entry name" value="NAD(P)-binding Rossmann-fold domains"/>
    <property type="match status" value="1"/>
</dbReference>
<dbReference type="HAMAP" id="MF_00966">
    <property type="entry name" value="G6PD"/>
    <property type="match status" value="1"/>
</dbReference>
<evidence type="ECO:0000256" key="3">
    <source>
        <dbReference type="ARBA" id="ARBA00022526"/>
    </source>
</evidence>
<accession>A0A6J4TGM4</accession>
<evidence type="ECO:0000313" key="10">
    <source>
        <dbReference type="EMBL" id="CAA9522738.1"/>
    </source>
</evidence>
<dbReference type="GO" id="GO:0005829">
    <property type="term" value="C:cytosol"/>
    <property type="evidence" value="ECO:0007669"/>
    <property type="project" value="TreeGrafter"/>
</dbReference>
<dbReference type="GO" id="GO:0006006">
    <property type="term" value="P:glucose metabolic process"/>
    <property type="evidence" value="ECO:0007669"/>
    <property type="project" value="UniProtKB-KW"/>
</dbReference>
<dbReference type="GO" id="GO:0004345">
    <property type="term" value="F:glucose-6-phosphate dehydrogenase activity"/>
    <property type="evidence" value="ECO:0007669"/>
    <property type="project" value="UniProtKB-UniRule"/>
</dbReference>
<feature type="domain" description="Glucose-6-phosphate dehydrogenase NAD-binding" evidence="8">
    <location>
        <begin position="25"/>
        <end position="207"/>
    </location>
</feature>
<dbReference type="InterPro" id="IPR036291">
    <property type="entry name" value="NAD(P)-bd_dom_sf"/>
</dbReference>
<dbReference type="GO" id="GO:0050661">
    <property type="term" value="F:NADP binding"/>
    <property type="evidence" value="ECO:0007669"/>
    <property type="project" value="UniProtKB-UniRule"/>
</dbReference>
<dbReference type="InterPro" id="IPR019796">
    <property type="entry name" value="G6P_DH_AS"/>
</dbReference>
<keyword evidence="4 7" id="KW-0521">NADP</keyword>
<comment type="catalytic activity">
    <reaction evidence="7">
        <text>D-glucose 6-phosphate + NADP(+) = 6-phospho-D-glucono-1,5-lactone + NADPH + H(+)</text>
        <dbReference type="Rhea" id="RHEA:15841"/>
        <dbReference type="ChEBI" id="CHEBI:15378"/>
        <dbReference type="ChEBI" id="CHEBI:57783"/>
        <dbReference type="ChEBI" id="CHEBI:57955"/>
        <dbReference type="ChEBI" id="CHEBI:58349"/>
        <dbReference type="ChEBI" id="CHEBI:61548"/>
        <dbReference type="EC" id="1.1.1.49"/>
    </reaction>
</comment>
<dbReference type="InterPro" id="IPR022675">
    <property type="entry name" value="G6P_DH_C"/>
</dbReference>
<evidence type="ECO:0000256" key="5">
    <source>
        <dbReference type="ARBA" id="ARBA00023002"/>
    </source>
</evidence>
<comment type="pathway">
    <text evidence="1 7">Carbohydrate degradation; pentose phosphate pathway; D-ribulose 5-phosphate from D-glucose 6-phosphate (oxidative stage): step 1/3.</text>
</comment>
<comment type="similarity">
    <text evidence="2 7">Belongs to the glucose-6-phosphate dehydrogenase family.</text>
</comment>
<feature type="active site" description="Proton acceptor" evidence="7">
    <location>
        <position position="260"/>
    </location>
</feature>
<dbReference type="PANTHER" id="PTHR23429">
    <property type="entry name" value="GLUCOSE-6-PHOSPHATE 1-DEHYDROGENASE G6PD"/>
    <property type="match status" value="1"/>
</dbReference>
<dbReference type="NCBIfam" id="TIGR00871">
    <property type="entry name" value="zwf"/>
    <property type="match status" value="1"/>
</dbReference>
<organism evidence="10">
    <name type="scientific">uncultured Solirubrobacteraceae bacterium</name>
    <dbReference type="NCBI Taxonomy" id="1162706"/>
    <lineage>
        <taxon>Bacteria</taxon>
        <taxon>Bacillati</taxon>
        <taxon>Actinomycetota</taxon>
        <taxon>Thermoleophilia</taxon>
        <taxon>Solirubrobacterales</taxon>
        <taxon>Solirubrobacteraceae</taxon>
        <taxon>environmental samples</taxon>
    </lineage>
</organism>
<dbReference type="InterPro" id="IPR022674">
    <property type="entry name" value="G6P_DH_NAD-bd"/>
</dbReference>
<dbReference type="Pfam" id="PF00479">
    <property type="entry name" value="G6PD_N"/>
    <property type="match status" value="1"/>
</dbReference>
<feature type="binding site" evidence="7">
    <location>
        <position position="361"/>
    </location>
    <ligand>
        <name>substrate</name>
    </ligand>
</feature>
<feature type="binding site" evidence="7">
    <location>
        <position position="202"/>
    </location>
    <ligand>
        <name>substrate</name>
    </ligand>
</feature>
<keyword evidence="3 7" id="KW-0313">Glucose metabolism</keyword>
<feature type="binding site" evidence="7">
    <location>
        <position position="255"/>
    </location>
    <ligand>
        <name>substrate</name>
    </ligand>
</feature>
<evidence type="ECO:0000256" key="6">
    <source>
        <dbReference type="ARBA" id="ARBA00023277"/>
    </source>
</evidence>
<feature type="binding site" evidence="7">
    <location>
        <begin position="28"/>
        <end position="35"/>
    </location>
    <ligand>
        <name>NADP(+)</name>
        <dbReference type="ChEBI" id="CHEBI:58349"/>
    </ligand>
</feature>
<dbReference type="PRINTS" id="PR00079">
    <property type="entry name" value="G6PDHDRGNASE"/>
</dbReference>
<evidence type="ECO:0000256" key="2">
    <source>
        <dbReference type="ARBA" id="ARBA00009975"/>
    </source>
</evidence>
<gene>
    <name evidence="7" type="primary">zwf</name>
    <name evidence="10" type="ORF">AVDCRST_MAG13-3487</name>
</gene>
<evidence type="ECO:0000256" key="1">
    <source>
        <dbReference type="ARBA" id="ARBA00004937"/>
    </source>
</evidence>
<dbReference type="PANTHER" id="PTHR23429:SF0">
    <property type="entry name" value="GLUCOSE-6-PHOSPHATE 1-DEHYDROGENASE"/>
    <property type="match status" value="1"/>
</dbReference>
<reference evidence="10" key="1">
    <citation type="submission" date="2020-02" db="EMBL/GenBank/DDBJ databases">
        <authorList>
            <person name="Meier V. D."/>
        </authorList>
    </citation>
    <scope>NUCLEOTIDE SEQUENCE</scope>
    <source>
        <strain evidence="10">AVDCRST_MAG13</strain>
    </source>
</reference>
<dbReference type="Gene3D" id="3.40.50.720">
    <property type="entry name" value="NAD(P)-binding Rossmann-like Domain"/>
    <property type="match status" value="1"/>
</dbReference>
<keyword evidence="6 7" id="KW-0119">Carbohydrate metabolism</keyword>
<proteinExistence type="inferred from homology"/>
<feature type="binding site" evidence="7">
    <location>
        <position position="356"/>
    </location>
    <ligand>
        <name>substrate</name>
    </ligand>
</feature>
<dbReference type="GO" id="GO:0009051">
    <property type="term" value="P:pentose-phosphate shunt, oxidative branch"/>
    <property type="evidence" value="ECO:0007669"/>
    <property type="project" value="TreeGrafter"/>
</dbReference>
<dbReference type="EMBL" id="CADCVO010000550">
    <property type="protein sequence ID" value="CAA9522738.1"/>
    <property type="molecule type" value="Genomic_DNA"/>
</dbReference>
<comment type="caution">
    <text evidence="7">Lacks conserved residue(s) required for the propagation of feature annotation.</text>
</comment>
<name>A0A6J4TGM4_9ACTN</name>